<accession>A0ABU0W9D6</accession>
<proteinExistence type="predicted"/>
<dbReference type="EMBL" id="JAVDDT010000008">
    <property type="protein sequence ID" value="MDQ2070647.1"/>
    <property type="molecule type" value="Genomic_DNA"/>
</dbReference>
<protein>
    <submittedName>
        <fullName evidence="1">Uncharacterized protein</fullName>
    </submittedName>
</protein>
<name>A0ABU0W9D6_9GAMM</name>
<evidence type="ECO:0000313" key="2">
    <source>
        <dbReference type="Proteomes" id="UP001239019"/>
    </source>
</evidence>
<dbReference type="RefSeq" id="WP_306729142.1">
    <property type="nucleotide sequence ID" value="NZ_JAVDDT010000008.1"/>
</dbReference>
<organism evidence="1 2">
    <name type="scientific">Natronospira bacteriovora</name>
    <dbReference type="NCBI Taxonomy" id="3069753"/>
    <lineage>
        <taxon>Bacteria</taxon>
        <taxon>Pseudomonadati</taxon>
        <taxon>Pseudomonadota</taxon>
        <taxon>Gammaproteobacteria</taxon>
        <taxon>Natronospirales</taxon>
        <taxon>Natronospiraceae</taxon>
        <taxon>Natronospira</taxon>
    </lineage>
</organism>
<reference evidence="1 2" key="1">
    <citation type="submission" date="2023-08" db="EMBL/GenBank/DDBJ databases">
        <title>Whole-genome sequencing of halo(alkali)philic microorganisms from hypersaline lakes.</title>
        <authorList>
            <person name="Sorokin D.Y."/>
            <person name="Abbas B."/>
            <person name="Merkel A.Y."/>
        </authorList>
    </citation>
    <scope>NUCLEOTIDE SEQUENCE [LARGE SCALE GENOMIC DNA]</scope>
    <source>
        <strain evidence="1 2">AB-CW4</strain>
    </source>
</reference>
<gene>
    <name evidence="1" type="ORF">RBH19_12270</name>
</gene>
<sequence length="82" mass="9214">MVALTRTVGNRDVSLEPTGTYSRRVLGRATKTRPGTHARISSPLFHEEPFFVSLRHSPFLRGLFDSGSNRTLPEKVYIEGKL</sequence>
<evidence type="ECO:0000313" key="1">
    <source>
        <dbReference type="EMBL" id="MDQ2070647.1"/>
    </source>
</evidence>
<dbReference type="Proteomes" id="UP001239019">
    <property type="component" value="Unassembled WGS sequence"/>
</dbReference>
<comment type="caution">
    <text evidence="1">The sequence shown here is derived from an EMBL/GenBank/DDBJ whole genome shotgun (WGS) entry which is preliminary data.</text>
</comment>
<keyword evidence="2" id="KW-1185">Reference proteome</keyword>